<dbReference type="GO" id="GO:0071949">
    <property type="term" value="F:FAD binding"/>
    <property type="evidence" value="ECO:0007669"/>
    <property type="project" value="TreeGrafter"/>
</dbReference>
<evidence type="ECO:0000256" key="4">
    <source>
        <dbReference type="ARBA" id="ARBA00022630"/>
    </source>
</evidence>
<comment type="similarity">
    <text evidence="3">Belongs to the methylenetetrahydrofolate reductase family.</text>
</comment>
<dbReference type="PANTHER" id="PTHR45754:SF3">
    <property type="entry name" value="METHYLENETETRAHYDROFOLATE REDUCTASE (NADPH)"/>
    <property type="match status" value="1"/>
</dbReference>
<comment type="cofactor">
    <cofactor evidence="1">
        <name>FAD</name>
        <dbReference type="ChEBI" id="CHEBI:57692"/>
    </cofactor>
</comment>
<gene>
    <name evidence="8" type="ORF">GTHE00462_LOCUS39529</name>
</gene>
<dbReference type="SUPFAM" id="SSF51730">
    <property type="entry name" value="FAD-linked oxidoreductase"/>
    <property type="match status" value="1"/>
</dbReference>
<dbReference type="UniPathway" id="UPA00193"/>
<accession>A0A7S4UL91</accession>
<comment type="pathway">
    <text evidence="2">One-carbon metabolism; tetrahydrofolate interconversion.</text>
</comment>
<reference evidence="8" key="1">
    <citation type="submission" date="2021-01" db="EMBL/GenBank/DDBJ databases">
        <authorList>
            <person name="Corre E."/>
            <person name="Pelletier E."/>
            <person name="Niang G."/>
            <person name="Scheremetjew M."/>
            <person name="Finn R."/>
            <person name="Kale V."/>
            <person name="Holt S."/>
            <person name="Cochrane G."/>
            <person name="Meng A."/>
            <person name="Brown T."/>
            <person name="Cohen L."/>
        </authorList>
    </citation>
    <scope>NUCLEOTIDE SEQUENCE</scope>
    <source>
        <strain evidence="8">CCMP 2712</strain>
    </source>
</reference>
<dbReference type="CDD" id="cd00537">
    <property type="entry name" value="MTHFR"/>
    <property type="match status" value="1"/>
</dbReference>
<dbReference type="PANTHER" id="PTHR45754">
    <property type="entry name" value="METHYLENETETRAHYDROFOLATE REDUCTASE"/>
    <property type="match status" value="1"/>
</dbReference>
<evidence type="ECO:0000256" key="3">
    <source>
        <dbReference type="ARBA" id="ARBA00006743"/>
    </source>
</evidence>
<evidence type="ECO:0000259" key="7">
    <source>
        <dbReference type="Pfam" id="PF21895"/>
    </source>
</evidence>
<evidence type="ECO:0000256" key="6">
    <source>
        <dbReference type="ARBA" id="ARBA00023002"/>
    </source>
</evidence>
<dbReference type="EMBL" id="HBKN01050693">
    <property type="protein sequence ID" value="CAE2341533.1"/>
    <property type="molecule type" value="Transcribed_RNA"/>
</dbReference>
<dbReference type="Pfam" id="PF21895">
    <property type="entry name" value="MTHFR_C"/>
    <property type="match status" value="1"/>
</dbReference>
<sequence length="586" mass="65572">MESGKRAIETLVAAKAVCSLDVQMHMSCTGITKKMADDLLVEAMDADIRSILVLRGDPAPGKSDWEPVADGFKNASELVSYIRHKYGDFFSLSVAGHPGKHPASSSKEEDLEHLKQKVGCGADFIITQMTFKASEYQEFVGSCRRVGIDCPIIPGVLMIPPSLEKLRAVCNHCSVEVPEDLVELLETCGSDKEKVREAGRVYMQRVCSEMLSSGAPGLYMYTLNLEKSAQEIVTNLNLKVLDAGMSDSAVRPLPFPRPREKETVRPIFWASNAISYLTRTRNWSADFPSQWGQVNNEKSKAGDHSFVYDPLPSGDEDNILYSHHSIVGRRLGSMAERRNMWGESPSTEEDVFDVFERFVRGFVPRLPWCDRLEKETLASGILKPLATLNHYGYLTINSQPRVNGAPSEDEQFGWGPRGGHVYQKAYLEFFCSPGNLDRLLEALGSHPSISLEAFNVNGGRRCVWTDSLGQRNKTDEANVNDDRHISAVTWGVFDGSEVLQPTIVDSLSFQIWSEEAMDMWKSVWASIYPERSESRSLIKKIHASYWHVYMVDNDFVKGDIFKVFSEILSLDPYAGSPVITSIKVRD</sequence>
<name>A0A7S4UL91_GUITH</name>
<keyword evidence="6" id="KW-0560">Oxidoreductase</keyword>
<evidence type="ECO:0000256" key="2">
    <source>
        <dbReference type="ARBA" id="ARBA00004777"/>
    </source>
</evidence>
<dbReference type="GO" id="GO:0009086">
    <property type="term" value="P:methionine biosynthetic process"/>
    <property type="evidence" value="ECO:0007669"/>
    <property type="project" value="TreeGrafter"/>
</dbReference>
<evidence type="ECO:0000256" key="1">
    <source>
        <dbReference type="ARBA" id="ARBA00001974"/>
    </source>
</evidence>
<dbReference type="GO" id="GO:0004489">
    <property type="term" value="F:methylenetetrahydrofolate reductase [NAD(P)H] activity"/>
    <property type="evidence" value="ECO:0007669"/>
    <property type="project" value="InterPro"/>
</dbReference>
<feature type="domain" description="MTHFR SAM-binding regulatory" evidence="7">
    <location>
        <begin position="258"/>
        <end position="564"/>
    </location>
</feature>
<dbReference type="Pfam" id="PF02219">
    <property type="entry name" value="MTHFR"/>
    <property type="match status" value="1"/>
</dbReference>
<organism evidence="8">
    <name type="scientific">Guillardia theta</name>
    <name type="common">Cryptophyte</name>
    <name type="synonym">Cryptomonas phi</name>
    <dbReference type="NCBI Taxonomy" id="55529"/>
    <lineage>
        <taxon>Eukaryota</taxon>
        <taxon>Cryptophyceae</taxon>
        <taxon>Pyrenomonadales</taxon>
        <taxon>Geminigeraceae</taxon>
        <taxon>Guillardia</taxon>
    </lineage>
</organism>
<keyword evidence="4" id="KW-0285">Flavoprotein</keyword>
<dbReference type="GO" id="GO:0035999">
    <property type="term" value="P:tetrahydrofolate interconversion"/>
    <property type="evidence" value="ECO:0007669"/>
    <property type="project" value="UniProtKB-UniPathway"/>
</dbReference>
<dbReference type="InterPro" id="IPR029041">
    <property type="entry name" value="FAD-linked_oxidoreductase-like"/>
</dbReference>
<dbReference type="InterPro" id="IPR003171">
    <property type="entry name" value="Mehydrof_redctse-like"/>
</dbReference>
<dbReference type="AlphaFoldDB" id="A0A7S4UL91"/>
<evidence type="ECO:0000256" key="5">
    <source>
        <dbReference type="ARBA" id="ARBA00022827"/>
    </source>
</evidence>
<protein>
    <recommendedName>
        <fullName evidence="7">MTHFR SAM-binding regulatory domain-containing protein</fullName>
    </recommendedName>
</protein>
<evidence type="ECO:0000313" key="8">
    <source>
        <dbReference type="EMBL" id="CAE2341533.1"/>
    </source>
</evidence>
<dbReference type="InterPro" id="IPR053806">
    <property type="entry name" value="MTHFR_C"/>
</dbReference>
<proteinExistence type="inferred from homology"/>
<dbReference type="Gene3D" id="3.20.20.220">
    <property type="match status" value="1"/>
</dbReference>
<keyword evidence="5" id="KW-0274">FAD</keyword>
<dbReference type="GO" id="GO:0005829">
    <property type="term" value="C:cytosol"/>
    <property type="evidence" value="ECO:0007669"/>
    <property type="project" value="TreeGrafter"/>
</dbReference>